<dbReference type="InterPro" id="IPR056735">
    <property type="entry name" value="SUS_N"/>
</dbReference>
<dbReference type="InterPro" id="IPR056736">
    <property type="entry name" value="SUS_EPBD"/>
</dbReference>
<feature type="domain" description="Sucrose synthase first GT-B" evidence="6">
    <location>
        <begin position="269"/>
        <end position="301"/>
    </location>
</feature>
<dbReference type="PANTHER" id="PTHR45839">
    <property type="match status" value="1"/>
</dbReference>
<dbReference type="GO" id="GO:0016157">
    <property type="term" value="F:sucrose synthase activity"/>
    <property type="evidence" value="ECO:0007669"/>
    <property type="project" value="UniProtKB-EC"/>
</dbReference>
<evidence type="ECO:0000259" key="7">
    <source>
        <dbReference type="Pfam" id="PF24861"/>
    </source>
</evidence>
<comment type="similarity">
    <text evidence="1">Belongs to the glycosyltransferase 1 family. Plant sucrose synthase subfamily.</text>
</comment>
<accession>A0AAD6ENY0</accession>
<feature type="domain" description="Sucrose synthase EPBD" evidence="8">
    <location>
        <begin position="159"/>
        <end position="246"/>
    </location>
</feature>
<dbReference type="EMBL" id="JAMRDG010000002">
    <property type="protein sequence ID" value="KAJ3691383.1"/>
    <property type="molecule type" value="Genomic_DNA"/>
</dbReference>
<dbReference type="AlphaFoldDB" id="A0AAD6ENY0"/>
<evidence type="ECO:0000313" key="9">
    <source>
        <dbReference type="EMBL" id="KAJ3691383.1"/>
    </source>
</evidence>
<comment type="caution">
    <text evidence="9">The sequence shown here is derived from an EMBL/GenBank/DDBJ whole genome shotgun (WGS) entry which is preliminary data.</text>
</comment>
<keyword evidence="4" id="KW-0808">Transferase</keyword>
<dbReference type="EC" id="2.4.1.13" evidence="2"/>
<keyword evidence="10" id="KW-1185">Reference proteome</keyword>
<sequence length="303" mass="34378">MAASLSFKRSDSIADSMPDALRQSRYQMKRCFARYISKGKRLMKNQNLMDELAKSIDDKVEKDKLMEGFLGYIICSTQEAVVLPPFVAFAVRTNPGIWEYVKVQAEDLSVEEITPSEYLKYKESLYDENWAKDDNALEIDFGALDLSTPRITLPSSIGNGLQFVSRFMSSTLADGPDNMKPLLDYLLALNYRGEKLMINDMLDTVNKLQTALLLAEVFVSGLPRNTPYQKFEQRFQEWGLEKGWGDTAEHVKETLNSLSEVLQAPDPVNLEKFFSRVPTIFNIVIFSPHGYFGQENVLGLPVL</sequence>
<comment type="catalytic activity">
    <reaction evidence="5">
        <text>an NDP-alpha-D-glucose + D-fructose = a ribonucleoside 5'-diphosphate + sucrose + H(+)</text>
        <dbReference type="Rhea" id="RHEA:16241"/>
        <dbReference type="ChEBI" id="CHEBI:15378"/>
        <dbReference type="ChEBI" id="CHEBI:17992"/>
        <dbReference type="ChEBI" id="CHEBI:37721"/>
        <dbReference type="ChEBI" id="CHEBI:57930"/>
        <dbReference type="ChEBI" id="CHEBI:76533"/>
        <dbReference type="EC" id="2.4.1.13"/>
    </reaction>
</comment>
<evidence type="ECO:0000256" key="2">
    <source>
        <dbReference type="ARBA" id="ARBA00012540"/>
    </source>
</evidence>
<proteinExistence type="inferred from homology"/>
<evidence type="ECO:0000256" key="4">
    <source>
        <dbReference type="ARBA" id="ARBA00022679"/>
    </source>
</evidence>
<dbReference type="Pfam" id="PF24862">
    <property type="entry name" value="SUS_EPBD"/>
    <property type="match status" value="1"/>
</dbReference>
<dbReference type="InterPro" id="IPR000368">
    <property type="entry name" value="Sucrose_synth_GT-B1"/>
</dbReference>
<dbReference type="Pfam" id="PF24861">
    <property type="entry name" value="SUS_N"/>
    <property type="match status" value="1"/>
</dbReference>
<dbReference type="Proteomes" id="UP001210211">
    <property type="component" value="Unassembled WGS sequence"/>
</dbReference>
<evidence type="ECO:0000256" key="5">
    <source>
        <dbReference type="ARBA" id="ARBA00049030"/>
    </source>
</evidence>
<dbReference type="Pfam" id="PF00862">
    <property type="entry name" value="GT-B_Sucrose_synth"/>
    <property type="match status" value="1"/>
</dbReference>
<dbReference type="Gene3D" id="1.20.120.1230">
    <property type="match status" value="1"/>
</dbReference>
<dbReference type="Gene3D" id="3.10.450.330">
    <property type="match status" value="1"/>
</dbReference>
<dbReference type="GO" id="GO:0005985">
    <property type="term" value="P:sucrose metabolic process"/>
    <property type="evidence" value="ECO:0007669"/>
    <property type="project" value="InterPro"/>
</dbReference>
<evidence type="ECO:0000256" key="3">
    <source>
        <dbReference type="ARBA" id="ARBA00022676"/>
    </source>
</evidence>
<dbReference type="PANTHER" id="PTHR45839:SF4">
    <property type="entry name" value="SUCROSE SYNTHASE 5"/>
    <property type="match status" value="1"/>
</dbReference>
<evidence type="ECO:0000259" key="6">
    <source>
        <dbReference type="Pfam" id="PF00862"/>
    </source>
</evidence>
<dbReference type="InterPro" id="IPR012820">
    <property type="entry name" value="Sucrose_synthase_pln/cyn"/>
</dbReference>
<keyword evidence="3" id="KW-0328">Glycosyltransferase</keyword>
<feature type="domain" description="Sucrose synthase N-terminal" evidence="7">
    <location>
        <begin position="9"/>
        <end position="123"/>
    </location>
</feature>
<dbReference type="FunFam" id="1.20.120.1230:FF:000001">
    <property type="entry name" value="Sucrose synthase"/>
    <property type="match status" value="1"/>
</dbReference>
<organism evidence="9 10">
    <name type="scientific">Rhynchospora tenuis</name>
    <dbReference type="NCBI Taxonomy" id="198213"/>
    <lineage>
        <taxon>Eukaryota</taxon>
        <taxon>Viridiplantae</taxon>
        <taxon>Streptophyta</taxon>
        <taxon>Embryophyta</taxon>
        <taxon>Tracheophyta</taxon>
        <taxon>Spermatophyta</taxon>
        <taxon>Magnoliopsida</taxon>
        <taxon>Liliopsida</taxon>
        <taxon>Poales</taxon>
        <taxon>Cyperaceae</taxon>
        <taxon>Cyperoideae</taxon>
        <taxon>Rhynchosporeae</taxon>
        <taxon>Rhynchospora</taxon>
    </lineage>
</organism>
<dbReference type="FunFam" id="3.10.450.330:FF:000001">
    <property type="entry name" value="Sucrose synthase"/>
    <property type="match status" value="1"/>
</dbReference>
<name>A0AAD6ENY0_9POAL</name>
<evidence type="ECO:0000313" key="10">
    <source>
        <dbReference type="Proteomes" id="UP001210211"/>
    </source>
</evidence>
<reference evidence="9 10" key="1">
    <citation type="journal article" date="2022" name="Cell">
        <title>Repeat-based holocentromeres influence genome architecture and karyotype evolution.</title>
        <authorList>
            <person name="Hofstatter P.G."/>
            <person name="Thangavel G."/>
            <person name="Lux T."/>
            <person name="Neumann P."/>
            <person name="Vondrak T."/>
            <person name="Novak P."/>
            <person name="Zhang M."/>
            <person name="Costa L."/>
            <person name="Castellani M."/>
            <person name="Scott A."/>
            <person name="Toegelov H."/>
            <person name="Fuchs J."/>
            <person name="Mata-Sucre Y."/>
            <person name="Dias Y."/>
            <person name="Vanzela A.L.L."/>
            <person name="Huettel B."/>
            <person name="Almeida C.C.S."/>
            <person name="Simkova H."/>
            <person name="Souza G."/>
            <person name="Pedrosa-Harand A."/>
            <person name="Macas J."/>
            <person name="Mayer K.F.X."/>
            <person name="Houben A."/>
            <person name="Marques A."/>
        </authorList>
    </citation>
    <scope>NUCLEOTIDE SEQUENCE [LARGE SCALE GENOMIC DNA]</scope>
    <source>
        <strain evidence="9">RhyTen1mFocal</strain>
    </source>
</reference>
<evidence type="ECO:0000259" key="8">
    <source>
        <dbReference type="Pfam" id="PF24862"/>
    </source>
</evidence>
<gene>
    <name evidence="9" type="ORF">LUZ61_020547</name>
</gene>
<evidence type="ECO:0000256" key="1">
    <source>
        <dbReference type="ARBA" id="ARBA00005894"/>
    </source>
</evidence>
<protein>
    <recommendedName>
        <fullName evidence="2">sucrose synthase</fullName>
        <ecNumber evidence="2">2.4.1.13</ecNumber>
    </recommendedName>
</protein>